<name>A0ABY4FRB6_9MICO</name>
<accession>A0ABY4FRB6</accession>
<organism evidence="1 2">
    <name type="scientific">Leucobacter allii</name>
    <dbReference type="NCBI Taxonomy" id="2932247"/>
    <lineage>
        <taxon>Bacteria</taxon>
        <taxon>Bacillati</taxon>
        <taxon>Actinomycetota</taxon>
        <taxon>Actinomycetes</taxon>
        <taxon>Micrococcales</taxon>
        <taxon>Microbacteriaceae</taxon>
        <taxon>Leucobacter</taxon>
    </lineage>
</organism>
<dbReference type="Proteomes" id="UP000831786">
    <property type="component" value="Chromosome"/>
</dbReference>
<evidence type="ECO:0000313" key="2">
    <source>
        <dbReference type="Proteomes" id="UP000831786"/>
    </source>
</evidence>
<dbReference type="RefSeq" id="WP_244694111.1">
    <property type="nucleotide sequence ID" value="NZ_CP095044.1"/>
</dbReference>
<reference evidence="1 2" key="1">
    <citation type="submission" date="2022-04" db="EMBL/GenBank/DDBJ databases">
        <title>Leucobacter sp. isolated from rhizosphere of garlic.</title>
        <authorList>
            <person name="Won M."/>
            <person name="Lee C.-M."/>
            <person name="Woen H.-Y."/>
            <person name="Kwon S.-W."/>
        </authorList>
    </citation>
    <scope>NUCLEOTIDE SEQUENCE [LARGE SCALE GENOMIC DNA]</scope>
    <source>
        <strain evidence="1 2">H21R-40</strain>
    </source>
</reference>
<keyword evidence="2" id="KW-1185">Reference proteome</keyword>
<sequence>MTTERLLRLRAEARLERETLLEHRVRGGEDPAIAYAEAPEVDDFVVRALRDEMLEDRGQLAEFGLARLAARAGGPEAAGHRRDADRVEFALLREIAEAVPQLTVAVWRAAEELEVH</sequence>
<protein>
    <submittedName>
        <fullName evidence="1">Uncharacterized protein</fullName>
    </submittedName>
</protein>
<dbReference type="EMBL" id="CP095045">
    <property type="protein sequence ID" value="UOQ58833.1"/>
    <property type="molecule type" value="Genomic_DNA"/>
</dbReference>
<proteinExistence type="predicted"/>
<gene>
    <name evidence="1" type="ORF">MUN78_02420</name>
</gene>
<evidence type="ECO:0000313" key="1">
    <source>
        <dbReference type="EMBL" id="UOQ58833.1"/>
    </source>
</evidence>